<dbReference type="Gene3D" id="3.60.15.10">
    <property type="entry name" value="Ribonuclease Z/Hydroxyacylglutathione hydrolase-like"/>
    <property type="match status" value="1"/>
</dbReference>
<dbReference type="EMBL" id="KZ819285">
    <property type="protein sequence ID" value="PWO00308.1"/>
    <property type="molecule type" value="Genomic_DNA"/>
</dbReference>
<dbReference type="GeneID" id="37269058"/>
<organism evidence="1 2">
    <name type="scientific">Tilletiopsis washingtonensis</name>
    <dbReference type="NCBI Taxonomy" id="58919"/>
    <lineage>
        <taxon>Eukaryota</taxon>
        <taxon>Fungi</taxon>
        <taxon>Dikarya</taxon>
        <taxon>Basidiomycota</taxon>
        <taxon>Ustilaginomycotina</taxon>
        <taxon>Exobasidiomycetes</taxon>
        <taxon>Entylomatales</taxon>
        <taxon>Entylomatales incertae sedis</taxon>
        <taxon>Tilletiopsis</taxon>
    </lineage>
</organism>
<dbReference type="GO" id="GO:0070290">
    <property type="term" value="F:N-acylphosphatidylethanolamine-specific phospholipase D activity"/>
    <property type="evidence" value="ECO:0007669"/>
    <property type="project" value="TreeGrafter"/>
</dbReference>
<dbReference type="OrthoDB" id="332863at2759"/>
<proteinExistence type="predicted"/>
<dbReference type="GO" id="GO:0070292">
    <property type="term" value="P:N-acylphosphatidylethanolamine metabolic process"/>
    <property type="evidence" value="ECO:0007669"/>
    <property type="project" value="TreeGrafter"/>
</dbReference>
<dbReference type="AlphaFoldDB" id="A0A316ZEW7"/>
<evidence type="ECO:0008006" key="3">
    <source>
        <dbReference type="Google" id="ProtNLM"/>
    </source>
</evidence>
<evidence type="ECO:0000313" key="2">
    <source>
        <dbReference type="Proteomes" id="UP000245946"/>
    </source>
</evidence>
<evidence type="ECO:0000313" key="1">
    <source>
        <dbReference type="EMBL" id="PWO00308.1"/>
    </source>
</evidence>
<protein>
    <recommendedName>
        <fullName evidence="3">Metallo-beta-lactamase domain-containing protein</fullName>
    </recommendedName>
</protein>
<dbReference type="GO" id="GO:0070291">
    <property type="term" value="P:N-acylethanolamine metabolic process"/>
    <property type="evidence" value="ECO:0007669"/>
    <property type="project" value="TreeGrafter"/>
</dbReference>
<accession>A0A316ZEW7</accession>
<dbReference type="PANTHER" id="PTHR15032:SF27">
    <property type="entry name" value="N-ACYL-PHOSPHATIDYLETHANOLAMINE-HYDROLYZING PHOSPHOLIPASE D"/>
    <property type="match status" value="1"/>
</dbReference>
<keyword evidence="2" id="KW-1185">Reference proteome</keyword>
<dbReference type="Proteomes" id="UP000245946">
    <property type="component" value="Unassembled WGS sequence"/>
</dbReference>
<name>A0A316ZEW7_9BASI</name>
<gene>
    <name evidence="1" type="ORF">FA09DRAFT_327766</name>
</gene>
<dbReference type="GO" id="GO:0005737">
    <property type="term" value="C:cytoplasm"/>
    <property type="evidence" value="ECO:0007669"/>
    <property type="project" value="TreeGrafter"/>
</dbReference>
<reference evidence="1 2" key="1">
    <citation type="journal article" date="2018" name="Mol. Biol. Evol.">
        <title>Broad Genomic Sampling Reveals a Smut Pathogenic Ancestry of the Fungal Clade Ustilaginomycotina.</title>
        <authorList>
            <person name="Kijpornyongpan T."/>
            <person name="Mondo S.J."/>
            <person name="Barry K."/>
            <person name="Sandor L."/>
            <person name="Lee J."/>
            <person name="Lipzen A."/>
            <person name="Pangilinan J."/>
            <person name="LaButti K."/>
            <person name="Hainaut M."/>
            <person name="Henrissat B."/>
            <person name="Grigoriev I.V."/>
            <person name="Spatafora J.W."/>
            <person name="Aime M.C."/>
        </authorList>
    </citation>
    <scope>NUCLEOTIDE SEQUENCE [LARGE SCALE GENOMIC DNA]</scope>
    <source>
        <strain evidence="1 2">MCA 4186</strain>
    </source>
</reference>
<dbReference type="InterPro" id="IPR036866">
    <property type="entry name" value="RibonucZ/Hydroxyglut_hydro"/>
</dbReference>
<sequence length="271" mass="28785">MAQVSRLREPTRWSVDIAVAGRCGLDSGVSLWSSWYMQHVPRPAPPAASQRFSAFFGGDTGFQFHGAREEEEANAALSSAATPLLPPSRAAYPICPLFAQVRRRLGVPDLLLLPISVGATLSFLKSYEPPLPVALKLFPSISDGLTGANHMGPRDAVRAMRIMTDAQHGEADEAADEAGVPDDWQALDATPPAVRAPRAPLALAVHWGTFVADAAEAEASMRQLREACDATGTGGVRFCRGAAQTQAWLGSRSEADGGAFAALDHGETVWL</sequence>
<dbReference type="PANTHER" id="PTHR15032">
    <property type="entry name" value="N-ACYL-PHOSPHATIDYLETHANOLAMINE-HYDROLYZING PHOSPHOLIPASE D"/>
    <property type="match status" value="1"/>
</dbReference>
<dbReference type="RefSeq" id="XP_025600586.1">
    <property type="nucleotide sequence ID" value="XM_025741514.1"/>
</dbReference>